<gene>
    <name evidence="1" type="ORF">LCGC14_0519070</name>
</gene>
<comment type="caution">
    <text evidence="1">The sequence shown here is derived from an EMBL/GenBank/DDBJ whole genome shotgun (WGS) entry which is preliminary data.</text>
</comment>
<accession>A0A0F9SHH0</accession>
<name>A0A0F9SHH0_9ZZZZ</name>
<protein>
    <recommendedName>
        <fullName evidence="2">Antifreeze protein</fullName>
    </recommendedName>
</protein>
<evidence type="ECO:0008006" key="2">
    <source>
        <dbReference type="Google" id="ProtNLM"/>
    </source>
</evidence>
<reference evidence="1" key="1">
    <citation type="journal article" date="2015" name="Nature">
        <title>Complex archaea that bridge the gap between prokaryotes and eukaryotes.</title>
        <authorList>
            <person name="Spang A."/>
            <person name="Saw J.H."/>
            <person name="Jorgensen S.L."/>
            <person name="Zaremba-Niedzwiedzka K."/>
            <person name="Martijn J."/>
            <person name="Lind A.E."/>
            <person name="van Eijk R."/>
            <person name="Schleper C."/>
            <person name="Guy L."/>
            <person name="Ettema T.J."/>
        </authorList>
    </citation>
    <scope>NUCLEOTIDE SEQUENCE</scope>
</reference>
<proteinExistence type="predicted"/>
<dbReference type="AlphaFoldDB" id="A0A0F9SHH0"/>
<sequence length="122" mass="13587">MFKSLTRSIIVVAALATGGVATTAAPAAADGFRFGITIGERAQPVHGRSYRGQRDYRDYREYRPACQPRRAVRKASRMGVNRARVIRANRRAVVVAGRSRGDRAIVRFAREPGCPVLSFRRR</sequence>
<evidence type="ECO:0000313" key="1">
    <source>
        <dbReference type="EMBL" id="KKN61747.1"/>
    </source>
</evidence>
<dbReference type="EMBL" id="LAZR01000648">
    <property type="protein sequence ID" value="KKN61747.1"/>
    <property type="molecule type" value="Genomic_DNA"/>
</dbReference>
<organism evidence="1">
    <name type="scientific">marine sediment metagenome</name>
    <dbReference type="NCBI Taxonomy" id="412755"/>
    <lineage>
        <taxon>unclassified sequences</taxon>
        <taxon>metagenomes</taxon>
        <taxon>ecological metagenomes</taxon>
    </lineage>
</organism>